<dbReference type="PROSITE" id="PS50853">
    <property type="entry name" value="FN3"/>
    <property type="match status" value="1"/>
</dbReference>
<dbReference type="InterPro" id="IPR003961">
    <property type="entry name" value="FN3_dom"/>
</dbReference>
<dbReference type="Gene3D" id="2.60.40.4070">
    <property type="match status" value="1"/>
</dbReference>
<protein>
    <recommendedName>
        <fullName evidence="2">Fibronectin type-III domain-containing protein</fullName>
    </recommendedName>
</protein>
<dbReference type="PANTHER" id="PTHR11319">
    <property type="entry name" value="G PROTEIN-COUPLED RECEPTOR-RELATED"/>
    <property type="match status" value="1"/>
</dbReference>
<organism evidence="3 4">
    <name type="scientific">Candidatus Termititenax persephonae</name>
    <dbReference type="NCBI Taxonomy" id="2218525"/>
    <lineage>
        <taxon>Bacteria</taxon>
        <taxon>Bacillati</taxon>
        <taxon>Candidatus Margulisiibacteriota</taxon>
        <taxon>Candidatus Termititenacia</taxon>
        <taxon>Candidatus Termititenacales</taxon>
        <taxon>Candidatus Termititenacaceae</taxon>
        <taxon>Candidatus Termititenax</taxon>
    </lineage>
</organism>
<evidence type="ECO:0000313" key="4">
    <source>
        <dbReference type="Proteomes" id="UP000275925"/>
    </source>
</evidence>
<dbReference type="NCBIfam" id="NF041518">
    <property type="entry name" value="choice_anch_Q"/>
    <property type="match status" value="2"/>
</dbReference>
<evidence type="ECO:0000313" key="3">
    <source>
        <dbReference type="EMBL" id="GBR75908.1"/>
    </source>
</evidence>
<dbReference type="SMART" id="SM00710">
    <property type="entry name" value="PbH1"/>
    <property type="match status" value="14"/>
</dbReference>
<feature type="region of interest" description="Disordered" evidence="1">
    <location>
        <begin position="29"/>
        <end position="49"/>
    </location>
</feature>
<dbReference type="InterPro" id="IPR011050">
    <property type="entry name" value="Pectin_lyase_fold/virulence"/>
</dbReference>
<dbReference type="InterPro" id="IPR059226">
    <property type="entry name" value="Choice_anch_Q_dom"/>
</dbReference>
<dbReference type="Proteomes" id="UP000275925">
    <property type="component" value="Unassembled WGS sequence"/>
</dbReference>
<dbReference type="SUPFAM" id="SSF51126">
    <property type="entry name" value="Pectin lyase-like"/>
    <property type="match status" value="5"/>
</dbReference>
<feature type="compositionally biased region" description="Polar residues" evidence="1">
    <location>
        <begin position="31"/>
        <end position="49"/>
    </location>
</feature>
<name>A0A388THW7_9BACT</name>
<dbReference type="InterPro" id="IPR012334">
    <property type="entry name" value="Pectin_lyas_fold"/>
</dbReference>
<dbReference type="Gene3D" id="2.160.20.10">
    <property type="entry name" value="Single-stranded right-handed beta-helix, Pectin lyase-like"/>
    <property type="match status" value="5"/>
</dbReference>
<reference evidence="3 4" key="1">
    <citation type="journal article" date="2019" name="ISME J.">
        <title>Genome analyses of uncultured TG2/ZB3 bacteria in 'Margulisbacteria' specifically attached to ectosymbiotic spirochetes of protists in the termite gut.</title>
        <authorList>
            <person name="Utami Y.D."/>
            <person name="Kuwahara H."/>
            <person name="Igai K."/>
            <person name="Murakami T."/>
            <person name="Sugaya K."/>
            <person name="Morikawa T."/>
            <person name="Nagura Y."/>
            <person name="Yuki M."/>
            <person name="Deevong P."/>
            <person name="Inoue T."/>
            <person name="Kihara K."/>
            <person name="Lo N."/>
            <person name="Yamada A."/>
            <person name="Ohkuma M."/>
            <person name="Hongoh Y."/>
        </authorList>
    </citation>
    <scope>NUCLEOTIDE SEQUENCE [LARGE SCALE GENOMIC DNA]</scope>
    <source>
        <strain evidence="3">NkOx7-02</strain>
    </source>
</reference>
<sequence length="4256" mass="465942">MLRRYIYIFIAALLFAGAGADVVPEWPVPSQPSASWQTSAANSGDTQTIHIDRPDMTGVPTTVNYWQIKHDANIISVPTDDVTYTINNINDNEIVTIYIRWSSDTSDTDTSDWSGQLLLSIGDKTAPEINNHSVDLEPNAEITIYGSDEGSGIAWTNSNITINAAPSSLNGIDGSSSGTYTPSGQKYDTTYSVSVNLSDVSGNYMMTPYTFSYTTKPIPVPNYLGTDWIGLANSGANSTDNQKITVPRPSTANLHTSITSWNMQWQYSTDTDWQSVTININNDSHDIFPVSDNCQVDVRVRWVQDDGQTSDWATDTKSIGDRTPPQVTDYNINGAPDNIALNTAITITCADEGGGIDWQNSMITINTITVNFYGDTYWPSGQKYNTTYNVSIALHDYNGNFMAEPYTFEYKTTMNAPSPPNVIWDEHDGNIGDTQEFIVTRPATGNIENITQWDVRWRYKEVPENNWQLTENIPVEEDWQTENVSDNCEIEVQVRYRENDLVSDWSNTTSILIYDRTPPVVSGHDVVGSPNNIEQNAQIMIYASDEESSIDWTASMLTINGSSIPAGSFSGYGTYGVYSPSGQKYNATYNVLVTLYDSAGNFMAEPYAFAYKTTMNVPSAPSLNWNQQALNSGDTQIFTVTRPATNNIENMTHWDVQWRYDGENLETDWRLTENIPIDEDWQITNVSDNCVVWVRVRYKDSALISDWSVAQSLTIGDRTPPQITDYNINGAPNYIEPNAEIVIYGSDEGGGITWTDSEITINNTHVFLNSSTYTPTGQKYGITYNVAVVLSDSAGNYMDSPYVFEYRTRDIPQSAPTVEWNDQGLNSADSQKITVTRPSTTNLHTSITSWNMQWKYSTDTDWQSITLNINSGNYVISPVNDNCQVHVRVRWMQDDGQTSIWAEVFGTIVKDRTIPILTIIEPLPSSFNIWPGSTVSFQLTDDTPSDAVQILLNNKEQQNVNVDIDNQNRKYSFTCPATWNETVRITINYQDAEGNYGQYAYYFEMFKDNNPPRIFNISPLGNNVTGSATFSFSVEDILPGSDVNLDSVKVLLNGDTLTLPNYTISGNAYVYTWNKILDLNTTYTLKISASDKHGLTVSTTNIFTTTSSNYYVRPENKYYATLQEAAIRANPGSTIELAKNIIYDDINVEISKNIIIQPQGGSTVTLDAEAKGRHFLIENATVTLNNISLINGSFTGNSSNDGGGSIKLINATLNVLNALIQNNKSNQYGGFIFVKGAINIYLENVRAFGNDTTEGAFFHSDGATQKILIRNSLFAGNMLTGRNLFNYATNLTAQRTDFLFNKSSNNNTAVTLFESTEYINLENCTIYGNLQTNSNNTGTIAGSAYKFQMINTIVWDNGKNLFRSLADMSALNSNIEGTPKIASVNSLSQEPKFAQLNISNTTNYDTSLAFGSPCIDRGTTNISFADGYIYDSYDIGSREYGGMYFSDFSPAVGSANVGLVGQEISFRLRNQADGNLGLNTKIVMDNKTYTGATGLTIKNLSSGIELTTKGVPTLNAQTTYTVTATATDPGDSVEKSVTWSFTTRTANVKYLFFTEDSLTQYQGFTQPITVNILNELYLPVGNVTVDFKITNTIQPLNSVYLSAAAISAQNGQAVVTLTITEDFPPGSFVDIQVKYQDTLSDTIRISCSGFIDICYNSDTGDYYNKLSKAFNDSRLASGHTIVISANAYRVAHPAQFEDTIQWPAISNITLDGNGATLNSKIRIERNNLSANLQNLNFSNIENPLVINSNVYDDQFQLTINITSCNFIDTKGAAAIRAEKFRFLNISNSTFTSNLGYSGVIYAHTFQNMRLRNSRFSQNNNIAVYLNTTGEGLVHISETLFENNQTALYGDNNNFRGNIIIENSILAGQKDTAFGVRSFAVCTINFSTLVSNNIAIKAIEQAAPDTNKLKIINSILWGNTNALDINSNSIEIYGINSYSQVALPGEDNSIVDAKVRNNYSLAEDSPAINKATADYALPQDFYGTERPLYDNYDIGAVEYKAENKQAFITNKAFYDTIQAGLDAAAEGETVIALAAENIFSTALNWPAQNITLQGINQDVVFTATVNNLTLIANNNNAEVRLRDLKISSFNNIIVQNSSTDRNSIVFDNLILQNNKGLVNSSKPVDIAVNNSIISGNSDSGARSLFHANTTPRSSLHISDTLISGNSNSGSGSLAGSIDVFLTRVTVNGNSAQQGGVFAGSSNPETGLISNVSINDSVFFDNRSTNGGGGVFFGSNVTASRTVFRENKASGGSNYGAVFRGGTVYIDHAIFYNNQTDASKAGSVAYNSVGQIQNSVFGGNNGNGNNIQVEADKSLTLNNNLSDRDLGAGNLNNSAPLFVNAGQGDYRVTYNSLLIDGGTTGTGDIYDTSDIGLYEYADTYLSHYTPTQNALDVDNAQTISFRVRNSHKKIEPETLTLKVSNHNNDSTAGTLVYHLPTADIVVDNHNTDQYTDFTLNYTPSPSFRYNSTVTLNIQVDNVNHTYLLHITTQGDIYVHPAGHDQNNDGTSQLPYRTIGRALDIARDDAKIFLDEAVFTENLNWPNKNNISLIGTSNSVLAGDIKIENAVSVNLKHLTISGGQIRNTAGRLCVDGLRSFQNTGTVISNTGYAHIQNSIFAYNDVAVENSGLGQTEIIYSNFVSNNTIINSSGQSARLANSILYNNTQSNFGHVLQQNNLVDINPLFLDENFEAVTFNSPAVDAGNEDIAEDIRGVARPEHHLPDIGAYESNWPNIILIRPSDREKTNVIENFLIRIVETPSKIATQNITIIGLPSSQSYTVISEGYELSARPRPALETNVDYTIKISAQNNGGHISELIVTFHTTEDLTEVFVDPSNSGELKTGQADYPFTTLQEALNYFTTRNIVNATINMAEAVYPVASTIIMPNNTKTTQNIAILGNRAVLDGGGNKRILQIGSKYTLYITDLNFVNGKVGLDEHGGAIYSLADLKISGGSFSGNKADNGGALYAAGQLELAEVDFKNNLAEGVGGAVYIERVASINDSLFWGNEAKDPWTGGGAIYNAGSLTVNNTTFKENSASLKDGGGIVNGGVFYGQQLIASGNSAMENGGFLYNLSASCSVLERSLFRNNIAQASDGTKGGGAIYNNNGRINLINSIFDHNRARYGGAIFHQFGATSQLYVYFSTFVRNSASYGGAIYSNNLSIGNISQIAYSAFAENTAENDQNAQGPHYQSINSGPPPVTDCYPPDLQSPGEAAVAFNNPDIYDYVPAPGSPLINAVPDPGLTSVDFANKPRDTDNDSYFDIGALDYRASIRIPAGYYIHDELGNVRDFTVTSTITIGRRIAGQEVGQIVIPSSNNINYAIFDNRLDLSQMIITPDMIYIPSGKILDGKTYQLHILSTTTNPFVSADGKVLSDFDGVLTANNKLLGDSVTISATNGSYLVSAWAKDIGAFSLIYPQALRFTPDYLIKNYALTSNFTVQAMDAYDTVLSGVPIALSIISGNGTLDRTTATWQAAYGHPTTIIAEGVTTDAVIKASFEELSVTMTALTINDPSPPIIQLLRPQVTENVKVTQDIAFIAFDNQSNIAAASLILLLNGLDEAAQVVFDQDQNQFILTKYLEPGKEYAVTISIENNAGLSENYMFTFQTKPDNAKPDIHVYPTPNQEGLYPQEAIHLHIQDWESGISLSSLTLEVDNHVAAYPIINVLNTYNIEVLYYPERLYNLNEKVFVTVNVQDKSGNQLVLAYYYRIIADYTPPTVNIISLEQTTPNEDTALLEFTAEDIESVISLNSLLVLATDPRRGTVLTNITILNLVSENYLDGSRLTANVLLSNLGYGQETILNLILQDSFKNSGSADYELRTTADTIFPAIVPISPTPNGWLDMRAPLIIDLLDNESGIDLAWLELQFDGEAVSPYINQVGKNYRLEYWPPETLSYSRNIKVSIKTRDRSGNETAISYNFTVDDLVPPAQPDVDNFVTISTNAALVYITGRKAPNSSVSIYINDIVQQTSNSDEQFFADYFDATLNLANMPSGNLIISVVAYNQAGKPSPTSNLIALDFVDESWEFPVKSLGSTINVFVPAGTFAEETTVYVSKESGIDDTRLNIYDAYNISLGANPPEIYGYFTVCLPLSAAGISDNAKLYWHNGEKWVEFGGDEYTQSLDGQTQAPRSQGVTIDSVARSITFQTQKTGRYAFGTLLNLNSTKVDEYDVLLAPNPVKLASGPVHFIYRAPNACAADVRIYSLSGRLLTRFSQDLLPAMEYAAEFVWGGENSYNETIGNGVYIVIITLTDQVTGKKHVLKKKLAVLN</sequence>
<feature type="domain" description="Fibronectin type-III" evidence="2">
    <location>
        <begin position="812"/>
        <end position="912"/>
    </location>
</feature>
<evidence type="ECO:0000256" key="1">
    <source>
        <dbReference type="SAM" id="MobiDB-lite"/>
    </source>
</evidence>
<keyword evidence="4" id="KW-1185">Reference proteome</keyword>
<comment type="caution">
    <text evidence="3">The sequence shown here is derived from an EMBL/GenBank/DDBJ whole genome shotgun (WGS) entry which is preliminary data.</text>
</comment>
<gene>
    <name evidence="3" type="ORF">NO2_0536</name>
</gene>
<accession>A0A388THW7</accession>
<dbReference type="InterPro" id="IPR006626">
    <property type="entry name" value="PbH1"/>
</dbReference>
<proteinExistence type="predicted"/>
<evidence type="ECO:0000259" key="2">
    <source>
        <dbReference type="PROSITE" id="PS50853"/>
    </source>
</evidence>
<dbReference type="EMBL" id="BGZO01000010">
    <property type="protein sequence ID" value="GBR75908.1"/>
    <property type="molecule type" value="Genomic_DNA"/>
</dbReference>
<dbReference type="PANTHER" id="PTHR11319:SF35">
    <property type="entry name" value="OUTER MEMBRANE PROTEIN PMPC-RELATED"/>
    <property type="match status" value="1"/>
</dbReference>